<evidence type="ECO:0000256" key="7">
    <source>
        <dbReference type="SAM" id="Coils"/>
    </source>
</evidence>
<feature type="region of interest" description="Disordered" evidence="8">
    <location>
        <begin position="116"/>
        <end position="156"/>
    </location>
</feature>
<dbReference type="PANTHER" id="PTHR19304">
    <property type="entry name" value="CYCLIC-AMP RESPONSE ELEMENT BINDING PROTEIN"/>
    <property type="match status" value="1"/>
</dbReference>
<dbReference type="InterPro" id="IPR013087">
    <property type="entry name" value="Znf_C2H2_type"/>
</dbReference>
<feature type="region of interest" description="Disordered" evidence="8">
    <location>
        <begin position="419"/>
        <end position="445"/>
    </location>
</feature>
<dbReference type="SUPFAM" id="SSF57959">
    <property type="entry name" value="Leucine zipper domain"/>
    <property type="match status" value="1"/>
</dbReference>
<evidence type="ECO:0000256" key="1">
    <source>
        <dbReference type="ARBA" id="ARBA00004123"/>
    </source>
</evidence>
<feature type="domain" description="BZIP" evidence="10">
    <location>
        <begin position="335"/>
        <end position="398"/>
    </location>
</feature>
<dbReference type="EnsemblMetazoa" id="XM_038190163.1">
    <property type="protein sequence ID" value="XP_038046091.1"/>
    <property type="gene ID" value="LOC119720484"/>
</dbReference>
<feature type="compositionally biased region" description="Basic and acidic residues" evidence="8">
    <location>
        <begin position="329"/>
        <end position="340"/>
    </location>
</feature>
<dbReference type="RefSeq" id="XP_038046091.1">
    <property type="nucleotide sequence ID" value="XM_038190163.1"/>
</dbReference>
<dbReference type="GeneID" id="119720484"/>
<dbReference type="PROSITE" id="PS00036">
    <property type="entry name" value="BZIP_BASIC"/>
    <property type="match status" value="1"/>
</dbReference>
<evidence type="ECO:0000256" key="3">
    <source>
        <dbReference type="ARBA" id="ARBA00023125"/>
    </source>
</evidence>
<evidence type="ECO:0000313" key="12">
    <source>
        <dbReference type="Proteomes" id="UP000887568"/>
    </source>
</evidence>
<sequence>MGDSGKPFACTEIGCNQRFVNEDHLEVHRRKHEMSLGLRDLKSLDTPVIADQTPTPTRFLKNCVEEGLFNEHPNPFDALFRRASTFRPADAAETSAKGTAEDTPLDISDRVVEIDSSDNEQSLEDPSSQQAVSLTMGEETHQRQRQQSEESLGIEDLPGASQVVEVSTISPTAAQEVLPVFQQAQATVVQTMAPMVQNRVPIHQTIQLDRNTIPISGPILLRLPTGQTIPMVPPSVANPQAPIPVAISAVPQVSVVVTGAMQTVPLDSKSVKQKLKNNLLANQSQGNMGVMTQAVDVVTRQQGLSNPNLAEVAQDLSSPESQIKRRRRNSDMSEDEKREKFLERNRAAATRCRNKRKMWVNNLEQKADEYKSTNSVLMNEVTKLRDEVASLKQLLLAHNDCPVTIQQRQTGGNLFAALDMQKKDPSVGGDSHQSPQPEEANALPR</sequence>
<evidence type="ECO:0000256" key="6">
    <source>
        <dbReference type="PROSITE-ProRule" id="PRU00042"/>
    </source>
</evidence>
<dbReference type="Gene3D" id="3.30.160.60">
    <property type="entry name" value="Classic Zinc Finger"/>
    <property type="match status" value="1"/>
</dbReference>
<feature type="coiled-coil region" evidence="7">
    <location>
        <begin position="360"/>
        <end position="394"/>
    </location>
</feature>
<dbReference type="InterPro" id="IPR051027">
    <property type="entry name" value="bZIP_transcription_factors"/>
</dbReference>
<accession>A0A913Z309</accession>
<dbReference type="OMA" id="TELSMPM"/>
<dbReference type="GO" id="GO:0008270">
    <property type="term" value="F:zinc ion binding"/>
    <property type="evidence" value="ECO:0007669"/>
    <property type="project" value="UniProtKB-KW"/>
</dbReference>
<evidence type="ECO:0000256" key="4">
    <source>
        <dbReference type="ARBA" id="ARBA00023163"/>
    </source>
</evidence>
<comment type="subcellular location">
    <subcellularLocation>
        <location evidence="1">Nucleus</location>
    </subcellularLocation>
</comment>
<keyword evidence="7" id="KW-0175">Coiled coil</keyword>
<evidence type="ECO:0008006" key="13">
    <source>
        <dbReference type="Google" id="ProtNLM"/>
    </source>
</evidence>
<keyword evidence="4" id="KW-0804">Transcription</keyword>
<evidence type="ECO:0000259" key="9">
    <source>
        <dbReference type="PROSITE" id="PS50157"/>
    </source>
</evidence>
<proteinExistence type="predicted"/>
<dbReference type="AlphaFoldDB" id="A0A913Z309"/>
<feature type="region of interest" description="Disordered" evidence="8">
    <location>
        <begin position="88"/>
        <end position="107"/>
    </location>
</feature>
<dbReference type="FunFam" id="1.20.5.170:FF:000010">
    <property type="entry name" value="Cyclic AMP-dependent transcription factor ATF-2"/>
    <property type="match status" value="1"/>
</dbReference>
<evidence type="ECO:0000256" key="8">
    <source>
        <dbReference type="SAM" id="MobiDB-lite"/>
    </source>
</evidence>
<keyword evidence="2" id="KW-0805">Transcription regulation</keyword>
<feature type="domain" description="C2H2-type" evidence="9">
    <location>
        <begin position="8"/>
        <end position="32"/>
    </location>
</feature>
<dbReference type="SMART" id="SM00355">
    <property type="entry name" value="ZnF_C2H2"/>
    <property type="match status" value="1"/>
</dbReference>
<name>A0A913Z309_PATMI</name>
<organism evidence="11 12">
    <name type="scientific">Patiria miniata</name>
    <name type="common">Bat star</name>
    <name type="synonym">Asterina miniata</name>
    <dbReference type="NCBI Taxonomy" id="46514"/>
    <lineage>
        <taxon>Eukaryota</taxon>
        <taxon>Metazoa</taxon>
        <taxon>Echinodermata</taxon>
        <taxon>Eleutherozoa</taxon>
        <taxon>Asterozoa</taxon>
        <taxon>Asteroidea</taxon>
        <taxon>Valvatacea</taxon>
        <taxon>Valvatida</taxon>
        <taxon>Asterinidae</taxon>
        <taxon>Patiria</taxon>
    </lineage>
</organism>
<dbReference type="OrthoDB" id="295274at2759"/>
<evidence type="ECO:0000256" key="5">
    <source>
        <dbReference type="ARBA" id="ARBA00023242"/>
    </source>
</evidence>
<feature type="region of interest" description="Disordered" evidence="8">
    <location>
        <begin position="312"/>
        <end position="340"/>
    </location>
</feature>
<dbReference type="GO" id="GO:0003677">
    <property type="term" value="F:DNA binding"/>
    <property type="evidence" value="ECO:0007669"/>
    <property type="project" value="UniProtKB-KW"/>
</dbReference>
<dbReference type="RefSeq" id="XP_038046092.1">
    <property type="nucleotide sequence ID" value="XM_038190164.1"/>
</dbReference>
<dbReference type="GO" id="GO:0003700">
    <property type="term" value="F:DNA-binding transcription factor activity"/>
    <property type="evidence" value="ECO:0007669"/>
    <property type="project" value="InterPro"/>
</dbReference>
<keyword evidence="3" id="KW-0238">DNA-binding</keyword>
<evidence type="ECO:0000313" key="11">
    <source>
        <dbReference type="EnsemblMetazoa" id="XP_038046092.1"/>
    </source>
</evidence>
<feature type="compositionally biased region" description="Polar residues" evidence="8">
    <location>
        <begin position="124"/>
        <end position="133"/>
    </location>
</feature>
<dbReference type="Pfam" id="PF00170">
    <property type="entry name" value="bZIP_1"/>
    <property type="match status" value="1"/>
</dbReference>
<dbReference type="CDD" id="cd14687">
    <property type="entry name" value="bZIP_ATF2"/>
    <property type="match status" value="1"/>
</dbReference>
<dbReference type="PROSITE" id="PS50217">
    <property type="entry name" value="BZIP"/>
    <property type="match status" value="1"/>
</dbReference>
<dbReference type="GO" id="GO:0005634">
    <property type="term" value="C:nucleus"/>
    <property type="evidence" value="ECO:0007669"/>
    <property type="project" value="UniProtKB-SubCell"/>
</dbReference>
<evidence type="ECO:0000256" key="2">
    <source>
        <dbReference type="ARBA" id="ARBA00023015"/>
    </source>
</evidence>
<dbReference type="Proteomes" id="UP000887568">
    <property type="component" value="Unplaced"/>
</dbReference>
<reference evidence="11" key="1">
    <citation type="submission" date="2022-11" db="UniProtKB">
        <authorList>
            <consortium name="EnsemblMetazoa"/>
        </authorList>
    </citation>
    <scope>IDENTIFICATION</scope>
</reference>
<evidence type="ECO:0000259" key="10">
    <source>
        <dbReference type="PROSITE" id="PS50217"/>
    </source>
</evidence>
<keyword evidence="12" id="KW-1185">Reference proteome</keyword>
<dbReference type="SMART" id="SM00338">
    <property type="entry name" value="BRLZ"/>
    <property type="match status" value="1"/>
</dbReference>
<protein>
    <recommendedName>
        <fullName evidence="13">Cyclic AMP-dependent transcription factor ATF-2</fullName>
    </recommendedName>
</protein>
<keyword evidence="6" id="KW-0862">Zinc</keyword>
<keyword evidence="6" id="KW-0863">Zinc-finger</keyword>
<dbReference type="PROSITE" id="PS00028">
    <property type="entry name" value="ZINC_FINGER_C2H2_1"/>
    <property type="match status" value="1"/>
</dbReference>
<dbReference type="InterPro" id="IPR046347">
    <property type="entry name" value="bZIP_sf"/>
</dbReference>
<dbReference type="PROSITE" id="PS50157">
    <property type="entry name" value="ZINC_FINGER_C2H2_2"/>
    <property type="match status" value="1"/>
</dbReference>
<dbReference type="EnsemblMetazoa" id="XM_038190164.1">
    <property type="protein sequence ID" value="XP_038046092.1"/>
    <property type="gene ID" value="LOC119720484"/>
</dbReference>
<dbReference type="Gene3D" id="1.20.5.170">
    <property type="match status" value="1"/>
</dbReference>
<keyword evidence="5" id="KW-0539">Nucleus</keyword>
<feature type="compositionally biased region" description="Basic and acidic residues" evidence="8">
    <location>
        <begin position="138"/>
        <end position="148"/>
    </location>
</feature>
<keyword evidence="6" id="KW-0479">Metal-binding</keyword>
<dbReference type="InterPro" id="IPR004827">
    <property type="entry name" value="bZIP"/>
</dbReference>